<keyword evidence="3" id="KW-1185">Reference proteome</keyword>
<reference evidence="2 3" key="1">
    <citation type="submission" date="2021-03" db="EMBL/GenBank/DDBJ databases">
        <title>Haloterrigena longa sp. nov. and Haloterrigena limicola sp. nov., extremely halophilic archaea isolated from a salt lake.</title>
        <authorList>
            <person name="Henglin C."/>
        </authorList>
    </citation>
    <scope>NUCLEOTIDE SEQUENCE [LARGE SCALE GENOMIC DNA]</scope>
    <source>
        <strain evidence="2 3">KZCA68</strain>
    </source>
</reference>
<organism evidence="2 3">
    <name type="scientific">Haloterrigena alkaliphila</name>
    <dbReference type="NCBI Taxonomy" id="2816475"/>
    <lineage>
        <taxon>Archaea</taxon>
        <taxon>Methanobacteriati</taxon>
        <taxon>Methanobacteriota</taxon>
        <taxon>Stenosarchaea group</taxon>
        <taxon>Halobacteria</taxon>
        <taxon>Halobacteriales</taxon>
        <taxon>Natrialbaceae</taxon>
        <taxon>Haloterrigena</taxon>
    </lineage>
</organism>
<name>A0A8A2VMF8_9EURY</name>
<dbReference type="GO" id="GO:0005829">
    <property type="term" value="C:cytosol"/>
    <property type="evidence" value="ECO:0007669"/>
    <property type="project" value="TreeGrafter"/>
</dbReference>
<keyword evidence="2" id="KW-0378">Hydrolase</keyword>
<accession>A0A8A2VMF8</accession>
<evidence type="ECO:0000313" key="2">
    <source>
        <dbReference type="EMBL" id="QSW99338.1"/>
    </source>
</evidence>
<gene>
    <name evidence="2" type="ORF">J0X25_18520</name>
</gene>
<proteinExistence type="predicted"/>
<sequence>MERYDLVYQLYDEYETDQLREYQAFVDVFPAIDSRVALEHWQTANEELERRKDEIRSAFAAGETFAEVAARADRDQAFTALDLEAKYGRAVNVLVLDVDETLRSAGGTDNEIPRDTLHVLTEFHEAGVPIVICTGQTLENVKGFAIQGLGSEIVHSGNLSIVYEAGTGVFAPGHGADTKQLLYEELDAGIRDVFDDVRSRVLPEAPEDLRRGCHLQGNEFNVTMKPNYETGSQRARETIDAALVYLIDLLADAIGESLEATSDGGATGDDGAAGDDGGASEDGGGSDDGNGKSADDNGAADLEGETVADWTRTFYAEQDPEIRAVLESEGAYPDLAADAVPDALAAILERIDVAYYEADAAEIGSLELNKVVGVERALDVLGVDDPFALVMGDSKSDLRVMEWVHENDAGIAAAPEHASQDTLEHVLETDELVFDRGKSVDILRTVYALNRFARLE</sequence>
<dbReference type="AlphaFoldDB" id="A0A8A2VMF8"/>
<dbReference type="Proteomes" id="UP000663203">
    <property type="component" value="Chromosome"/>
</dbReference>
<dbReference type="PANTHER" id="PTHR10000">
    <property type="entry name" value="PHOSPHOSERINE PHOSPHATASE"/>
    <property type="match status" value="1"/>
</dbReference>
<dbReference type="KEGG" id="hakz:J0X25_18520"/>
<feature type="compositionally biased region" description="Gly residues" evidence="1">
    <location>
        <begin position="274"/>
        <end position="288"/>
    </location>
</feature>
<dbReference type="Gene3D" id="3.40.50.1000">
    <property type="entry name" value="HAD superfamily/HAD-like"/>
    <property type="match status" value="1"/>
</dbReference>
<protein>
    <submittedName>
        <fullName evidence="2">HAD family hydrolase</fullName>
    </submittedName>
</protein>
<evidence type="ECO:0000256" key="1">
    <source>
        <dbReference type="SAM" id="MobiDB-lite"/>
    </source>
</evidence>
<dbReference type="SUPFAM" id="SSF56784">
    <property type="entry name" value="HAD-like"/>
    <property type="match status" value="1"/>
</dbReference>
<dbReference type="InterPro" id="IPR023214">
    <property type="entry name" value="HAD_sf"/>
</dbReference>
<dbReference type="GO" id="GO:0016791">
    <property type="term" value="F:phosphatase activity"/>
    <property type="evidence" value="ECO:0007669"/>
    <property type="project" value="UniProtKB-ARBA"/>
</dbReference>
<dbReference type="GO" id="GO:0000287">
    <property type="term" value="F:magnesium ion binding"/>
    <property type="evidence" value="ECO:0007669"/>
    <property type="project" value="TreeGrafter"/>
</dbReference>
<dbReference type="RefSeq" id="WP_207288946.1">
    <property type="nucleotide sequence ID" value="NZ_CP071462.1"/>
</dbReference>
<dbReference type="InterPro" id="IPR036412">
    <property type="entry name" value="HAD-like_sf"/>
</dbReference>
<dbReference type="GeneID" id="63189343"/>
<dbReference type="EMBL" id="CP071462">
    <property type="protein sequence ID" value="QSW99338.1"/>
    <property type="molecule type" value="Genomic_DNA"/>
</dbReference>
<dbReference type="PANTHER" id="PTHR10000:SF8">
    <property type="entry name" value="HAD SUPERFAMILY HYDROLASE-LIKE, TYPE 3"/>
    <property type="match status" value="1"/>
</dbReference>
<evidence type="ECO:0000313" key="3">
    <source>
        <dbReference type="Proteomes" id="UP000663203"/>
    </source>
</evidence>
<feature type="region of interest" description="Disordered" evidence="1">
    <location>
        <begin position="259"/>
        <end position="302"/>
    </location>
</feature>